<evidence type="ECO:0000256" key="1">
    <source>
        <dbReference type="SAM" id="MobiDB-lite"/>
    </source>
</evidence>
<dbReference type="Proteomes" id="UP000251835">
    <property type="component" value="Unassembled WGS sequence"/>
</dbReference>
<name>A0A7L4UNK5_BALHA</name>
<proteinExistence type="predicted"/>
<evidence type="ECO:0000313" key="2">
    <source>
        <dbReference type="EMBL" id="PVX50678.1"/>
    </source>
</evidence>
<dbReference type="EMBL" id="QENZ01000004">
    <property type="protein sequence ID" value="PVX50678.1"/>
    <property type="molecule type" value="Genomic_DNA"/>
</dbReference>
<evidence type="ECO:0000313" key="3">
    <source>
        <dbReference type="Proteomes" id="UP000251835"/>
    </source>
</evidence>
<keyword evidence="3" id="KW-1185">Reference proteome</keyword>
<dbReference type="AlphaFoldDB" id="A0A7L4UNK5"/>
<accession>A0A7L4UNK5</accession>
<feature type="region of interest" description="Disordered" evidence="1">
    <location>
        <begin position="1"/>
        <end position="26"/>
    </location>
</feature>
<gene>
    <name evidence="2" type="ORF">C7377_0986</name>
</gene>
<sequence>MKKEKNTNHEADNQSNSSQLPEKSKVDILIERLEKESIKYRKKMVRDKTPVSIVYFPKPSSPLKKPLLQDNKK</sequence>
<protein>
    <submittedName>
        <fullName evidence="2">Uncharacterized protein</fullName>
    </submittedName>
</protein>
<reference evidence="2 3" key="1">
    <citation type="submission" date="2018-05" db="EMBL/GenBank/DDBJ databases">
        <title>Genomic Encyclopedia of Type Strains, Phase IV (KMG-IV): sequencing the most valuable type-strain genomes for metagenomic binning, comparative biology and taxonomic classification.</title>
        <authorList>
            <person name="Goeker M."/>
        </authorList>
    </citation>
    <scope>NUCLEOTIDE SEQUENCE [LARGE SCALE GENOMIC DNA]</scope>
    <source>
        <strain evidence="2 3">DSM 28579</strain>
    </source>
</reference>
<feature type="compositionally biased region" description="Basic and acidic residues" evidence="1">
    <location>
        <begin position="1"/>
        <end position="12"/>
    </location>
</feature>
<comment type="caution">
    <text evidence="2">The sequence shown here is derived from an EMBL/GenBank/DDBJ whole genome shotgun (WGS) entry which is preliminary data.</text>
</comment>
<organism evidence="2 3">
    <name type="scientific">Balneicella halophila</name>
    <dbReference type="NCBI Taxonomy" id="1537566"/>
    <lineage>
        <taxon>Bacteria</taxon>
        <taxon>Pseudomonadati</taxon>
        <taxon>Bacteroidota</taxon>
        <taxon>Bacteroidia</taxon>
        <taxon>Bacteroidales</taxon>
        <taxon>Balneicellaceae</taxon>
        <taxon>Balneicella</taxon>
    </lineage>
</organism>
<dbReference type="RefSeq" id="WP_116496231.1">
    <property type="nucleotide sequence ID" value="NZ_QENZ01000004.1"/>
</dbReference>